<dbReference type="GO" id="GO:0008854">
    <property type="term" value="F:exodeoxyribonuclease V activity"/>
    <property type="evidence" value="ECO:0007669"/>
    <property type="project" value="InterPro"/>
</dbReference>
<keyword evidence="3" id="KW-0540">Nuclease</keyword>
<dbReference type="InterPro" id="IPR050534">
    <property type="entry name" value="Coronavir_polyprotein_1ab"/>
</dbReference>
<dbReference type="GO" id="GO:0043139">
    <property type="term" value="F:5'-3' DNA helicase activity"/>
    <property type="evidence" value="ECO:0007669"/>
    <property type="project" value="UniProtKB-UniRule"/>
</dbReference>
<proteinExistence type="inferred from homology"/>
<keyword evidence="3" id="KW-0234">DNA repair</keyword>
<dbReference type="InterPro" id="IPR006344">
    <property type="entry name" value="RecD"/>
</dbReference>
<evidence type="ECO:0000256" key="3">
    <source>
        <dbReference type="HAMAP-Rule" id="MF_01487"/>
    </source>
</evidence>
<dbReference type="InterPro" id="IPR027785">
    <property type="entry name" value="UvrD-like_helicase_C"/>
</dbReference>
<keyword evidence="3 5" id="KW-0378">Hydrolase</keyword>
<dbReference type="GO" id="GO:0003677">
    <property type="term" value="F:DNA binding"/>
    <property type="evidence" value="ECO:0007669"/>
    <property type="project" value="UniProtKB-UniRule"/>
</dbReference>
<organism evidence="5">
    <name type="scientific">Neisseria leonii</name>
    <dbReference type="NCBI Taxonomy" id="2995413"/>
    <lineage>
        <taxon>Bacteria</taxon>
        <taxon>Pseudomonadati</taxon>
        <taxon>Pseudomonadota</taxon>
        <taxon>Betaproteobacteria</taxon>
        <taxon>Neisseriales</taxon>
        <taxon>Neisseriaceae</taxon>
        <taxon>Neisseria</taxon>
    </lineage>
</organism>
<dbReference type="EC" id="5.6.2.3" evidence="3"/>
<accession>A0A9X4E3D5</accession>
<keyword evidence="3" id="KW-0347">Helicase</keyword>
<reference evidence="6" key="2">
    <citation type="submission" date="2024-02" db="EMBL/GenBank/DDBJ databases">
        <title>Neisseria leonii sp. nov.</title>
        <authorList>
            <person name="Boutroux M."/>
            <person name="Favre-Rochex S."/>
            <person name="Gorgette O."/>
            <person name="Touak G."/>
            <person name="Muhle E."/>
            <person name="Chesneau O."/>
            <person name="Clermont D."/>
            <person name="Rahi P."/>
        </authorList>
    </citation>
    <scope>NUCLEOTIDE SEQUENCE</scope>
    <source>
        <strain evidence="6">51.81</strain>
    </source>
</reference>
<keyword evidence="2 3" id="KW-0067">ATP-binding</keyword>
<dbReference type="Gene3D" id="3.40.50.300">
    <property type="entry name" value="P-loop containing nucleotide triphosphate hydrolases"/>
    <property type="match status" value="2"/>
</dbReference>
<dbReference type="Proteomes" id="UP001149607">
    <property type="component" value="Chromosome"/>
</dbReference>
<dbReference type="PANTHER" id="PTHR43788">
    <property type="entry name" value="DNA2/NAM7 HELICASE FAMILY MEMBER"/>
    <property type="match status" value="1"/>
</dbReference>
<dbReference type="GO" id="GO:0009338">
    <property type="term" value="C:exodeoxyribonuclease V complex"/>
    <property type="evidence" value="ECO:0007669"/>
    <property type="project" value="InterPro"/>
</dbReference>
<gene>
    <name evidence="3 5" type="primary">recD</name>
    <name evidence="5" type="ORF">ORY91_000300</name>
    <name evidence="6" type="ORF">V9W64_00875</name>
</gene>
<dbReference type="HAMAP" id="MF_01487">
    <property type="entry name" value="RecD"/>
    <property type="match status" value="1"/>
</dbReference>
<evidence type="ECO:0000313" key="6">
    <source>
        <dbReference type="EMBL" id="WWY03337.1"/>
    </source>
</evidence>
<evidence type="ECO:0000313" key="5">
    <source>
        <dbReference type="EMBL" id="MDD9326927.1"/>
    </source>
</evidence>
<comment type="function">
    <text evidence="3">A helicase/nuclease that prepares dsDNA breaks (DSB) for recombinational DNA repair. Binds to DSBs and unwinds DNA via a highly rapid and processive ATP-dependent bidirectional helicase activity. Unwinds dsDNA until it encounters a Chi (crossover hotspot instigator) sequence from the 3' direction. Cuts ssDNA a few nucleotides 3' to the Chi site. The properties and activities of the enzyme are changed at Chi. The Chi-altered holoenzyme produces a long 3'-ssDNA overhang and facilitates RecA-binding to the ssDNA for homologous DNA recombination and repair. Holoenzyme degrades any linearized DNA that is unable to undergo homologous recombination. In the holoenzyme this subunit has ssDNA-dependent ATPase and 5'-3' helicase activity. When added to pre-assembled RecBC greatly stimulates nuclease activity and augments holoenzyme processivity. Negatively regulates the RecA-loading ability of RecBCD.</text>
</comment>
<sequence>MNSGEWAVQAAQAANDFLARHAPQVAEICAPFVRRLFAEWQNGHSYLDLTEAERLQLAAAVPIVGMRGDTPLQLWGRRLFLGRVWQLERDLASELLRLSAAVLPQPGEAAAAARLAAWFPDAGSRAQKEAAALALLKPLMLITGGPGTGKTTTVAKLLALLCDGRETPPRIALAAPTGKAAAHMARALHQALARFEPPETVRGHLAALSGQTVHRLLKLRPPQMLPAFDGRKPLPLDILVVDEASMLDMSLLLSLLRAVPTGCRVVLLGDENQLPSVGAGAVLSALSQPTMLDGETAAVWQRLLQTAQLPAVQTAAEPPPLASQIMRLTVSHRFGDDSGLGCLARAVASGEDDHAWAQFARFPQELAAGEAVLESRIPAFYAAQTVYWQAVDGGSTEAAFAHQADMVMLTARRQDAAAFNAAYRRYLQQVRGVAADQVWFAGQMIMVEENHYPLGVFNGDIGLVLPDAQGQLAAYFPSAQGLRMLALSRLPACGDAFALTVHKSQGSEYREVWLYAPDAVSDGLTRALLYTAVTRARERFRFIGGESVFRRACLHNETRRTALRALLAKLSAEQNTTARPNPPPPAD</sequence>
<evidence type="ECO:0000313" key="7">
    <source>
        <dbReference type="Proteomes" id="UP001149607"/>
    </source>
</evidence>
<reference evidence="5" key="1">
    <citation type="submission" date="2022-10" db="EMBL/GenBank/DDBJ databases">
        <authorList>
            <person name="Boutroux M."/>
        </authorList>
    </citation>
    <scope>NUCLEOTIDE SEQUENCE</scope>
    <source>
        <strain evidence="5">51.81</strain>
    </source>
</reference>
<dbReference type="GO" id="GO:0000724">
    <property type="term" value="P:double-strand break repair via homologous recombination"/>
    <property type="evidence" value="ECO:0007669"/>
    <property type="project" value="UniProtKB-UniRule"/>
</dbReference>
<keyword evidence="1 3" id="KW-0547">Nucleotide-binding</keyword>
<evidence type="ECO:0000256" key="1">
    <source>
        <dbReference type="ARBA" id="ARBA00022741"/>
    </source>
</evidence>
<comment type="miscellaneous">
    <text evidence="3">In the RecBCD complex, RecB has a slow 3'-5' helicase, an exonuclease activity and loads RecA onto ssDNA, RecD has a fast 5'-3' helicase activity, while RecC stimulates the ATPase and processivity of the RecB helicase and contributes to recognition of the Chi site.</text>
</comment>
<keyword evidence="7" id="KW-1185">Reference proteome</keyword>
<evidence type="ECO:0000256" key="2">
    <source>
        <dbReference type="ARBA" id="ARBA00022840"/>
    </source>
</evidence>
<dbReference type="CDD" id="cd18809">
    <property type="entry name" value="SF1_C_RecD"/>
    <property type="match status" value="1"/>
</dbReference>
<comment type="similarity">
    <text evidence="3">Belongs to the RecD family.</text>
</comment>
<protein>
    <recommendedName>
        <fullName evidence="3">RecBCD enzyme subunit RecD</fullName>
        <ecNumber evidence="3">5.6.2.3</ecNumber>
    </recommendedName>
    <alternativeName>
        <fullName evidence="3">DNA 5'-3' helicase subunit RecD</fullName>
    </alternativeName>
    <alternativeName>
        <fullName evidence="3">Exonuclease V subunit RecD</fullName>
        <shortName evidence="3">ExoV subunit RecD</shortName>
    </alternativeName>
    <alternativeName>
        <fullName evidence="3">Helicase/nuclease RecBCD subunit RecD</fullName>
    </alternativeName>
</protein>
<evidence type="ECO:0000259" key="4">
    <source>
        <dbReference type="SMART" id="SM00382"/>
    </source>
</evidence>
<feature type="binding site" evidence="3">
    <location>
        <begin position="144"/>
        <end position="151"/>
    </location>
    <ligand>
        <name>ATP</name>
        <dbReference type="ChEBI" id="CHEBI:30616"/>
    </ligand>
</feature>
<keyword evidence="3" id="KW-0269">Exonuclease</keyword>
<name>A0A9X4E3D5_9NEIS</name>
<dbReference type="NCBIfam" id="TIGR01447">
    <property type="entry name" value="recD"/>
    <property type="match status" value="1"/>
</dbReference>
<dbReference type="RefSeq" id="WP_274584252.1">
    <property type="nucleotide sequence ID" value="NZ_CP146598.1"/>
</dbReference>
<keyword evidence="3" id="KW-0413">Isomerase</keyword>
<dbReference type="InterPro" id="IPR003593">
    <property type="entry name" value="AAA+_ATPase"/>
</dbReference>
<dbReference type="SUPFAM" id="SSF52540">
    <property type="entry name" value="P-loop containing nucleoside triphosphate hydrolases"/>
    <property type="match status" value="1"/>
</dbReference>
<dbReference type="EMBL" id="JAPQFL010000001">
    <property type="protein sequence ID" value="MDD9326927.1"/>
    <property type="molecule type" value="Genomic_DNA"/>
</dbReference>
<dbReference type="Pfam" id="PF13245">
    <property type="entry name" value="AAA_19"/>
    <property type="match status" value="1"/>
</dbReference>
<dbReference type="EMBL" id="CP146598">
    <property type="protein sequence ID" value="WWY03337.1"/>
    <property type="molecule type" value="Genomic_DNA"/>
</dbReference>
<dbReference type="InterPro" id="IPR027417">
    <property type="entry name" value="P-loop_NTPase"/>
</dbReference>
<dbReference type="Pfam" id="PF13538">
    <property type="entry name" value="UvrD_C_2"/>
    <property type="match status" value="1"/>
</dbReference>
<feature type="domain" description="AAA+ ATPase" evidence="4">
    <location>
        <begin position="136"/>
        <end position="296"/>
    </location>
</feature>
<comment type="subunit">
    <text evidence="3">Heterotrimer of RecB, RecC and RecD. All subunits contribute to DNA-binding.</text>
</comment>
<dbReference type="PANTHER" id="PTHR43788:SF6">
    <property type="entry name" value="DNA HELICASE B"/>
    <property type="match status" value="1"/>
</dbReference>
<dbReference type="SMART" id="SM00382">
    <property type="entry name" value="AAA"/>
    <property type="match status" value="1"/>
</dbReference>
<comment type="catalytic activity">
    <reaction evidence="3">
        <text>ATP + H2O = ADP + phosphate + H(+)</text>
        <dbReference type="Rhea" id="RHEA:13065"/>
        <dbReference type="ChEBI" id="CHEBI:15377"/>
        <dbReference type="ChEBI" id="CHEBI:15378"/>
        <dbReference type="ChEBI" id="CHEBI:30616"/>
        <dbReference type="ChEBI" id="CHEBI:43474"/>
        <dbReference type="ChEBI" id="CHEBI:456216"/>
        <dbReference type="EC" id="5.6.2.3"/>
    </reaction>
</comment>
<dbReference type="AlphaFoldDB" id="A0A9X4E3D5"/>
<keyword evidence="3" id="KW-0227">DNA damage</keyword>
<dbReference type="GO" id="GO:0005524">
    <property type="term" value="F:ATP binding"/>
    <property type="evidence" value="ECO:0007669"/>
    <property type="project" value="UniProtKB-UniRule"/>
</dbReference>
<dbReference type="GO" id="GO:0017116">
    <property type="term" value="F:single-stranded DNA helicase activity"/>
    <property type="evidence" value="ECO:0007669"/>
    <property type="project" value="TreeGrafter"/>
</dbReference>
<keyword evidence="3" id="KW-0238">DNA-binding</keyword>